<evidence type="ECO:0000259" key="2">
    <source>
        <dbReference type="SMART" id="SM00382"/>
    </source>
</evidence>
<evidence type="ECO:0000256" key="1">
    <source>
        <dbReference type="ARBA" id="ARBA00023125"/>
    </source>
</evidence>
<accession>A0A2M8KTV1</accession>
<organism evidence="3 4">
    <name type="scientific">Candidatus Roizmanbacteria bacterium CG10_big_fil_rev_8_21_14_0_10_39_6</name>
    <dbReference type="NCBI Taxonomy" id="1974853"/>
    <lineage>
        <taxon>Bacteria</taxon>
        <taxon>Candidatus Roizmaniibacteriota</taxon>
    </lineage>
</organism>
<dbReference type="EMBL" id="PFED01000001">
    <property type="protein sequence ID" value="PJE63347.1"/>
    <property type="molecule type" value="Genomic_DNA"/>
</dbReference>
<dbReference type="SUPFAM" id="SSF46785">
    <property type="entry name" value="Winged helix' DNA-binding domain"/>
    <property type="match status" value="1"/>
</dbReference>
<dbReference type="Pfam" id="PF13173">
    <property type="entry name" value="AAA_14"/>
    <property type="match status" value="1"/>
</dbReference>
<dbReference type="Proteomes" id="UP000229554">
    <property type="component" value="Unassembled WGS sequence"/>
</dbReference>
<name>A0A2M8KTV1_9BACT</name>
<dbReference type="SUPFAM" id="SSF52540">
    <property type="entry name" value="P-loop containing nucleoside triphosphate hydrolases"/>
    <property type="match status" value="1"/>
</dbReference>
<dbReference type="AlphaFoldDB" id="A0A2M8KTV1"/>
<comment type="caution">
    <text evidence="3">The sequence shown here is derived from an EMBL/GenBank/DDBJ whole genome shotgun (WGS) entry which is preliminary data.</text>
</comment>
<evidence type="ECO:0000313" key="4">
    <source>
        <dbReference type="Proteomes" id="UP000229554"/>
    </source>
</evidence>
<dbReference type="InterPro" id="IPR025420">
    <property type="entry name" value="DUF4143"/>
</dbReference>
<dbReference type="InterPro" id="IPR003593">
    <property type="entry name" value="AAA+_ATPase"/>
</dbReference>
<dbReference type="InterPro" id="IPR041682">
    <property type="entry name" value="AAA_14"/>
</dbReference>
<reference evidence="4" key="1">
    <citation type="submission" date="2017-09" db="EMBL/GenBank/DDBJ databases">
        <title>Depth-based differentiation of microbial function through sediment-hosted aquifers and enrichment of novel symbionts in the deep terrestrial subsurface.</title>
        <authorList>
            <person name="Probst A.J."/>
            <person name="Ladd B."/>
            <person name="Jarett J.K."/>
            <person name="Geller-Mcgrath D.E."/>
            <person name="Sieber C.M.K."/>
            <person name="Emerson J.B."/>
            <person name="Anantharaman K."/>
            <person name="Thomas B.C."/>
            <person name="Malmstrom R."/>
            <person name="Stieglmeier M."/>
            <person name="Klingl A."/>
            <person name="Woyke T."/>
            <person name="Ryan C.M."/>
            <person name="Banfield J.F."/>
        </authorList>
    </citation>
    <scope>NUCLEOTIDE SEQUENCE [LARGE SCALE GENOMIC DNA]</scope>
</reference>
<dbReference type="SMART" id="SM00382">
    <property type="entry name" value="AAA"/>
    <property type="match status" value="1"/>
</dbReference>
<sequence length="378" mass="43507">MKINRLLLPQLAQNVKPGHATIVYGPRRAGKTTLVHTYLESYTKPYLFLNADELASREALQTQDAKKLAELVHGVDLLVIDEAQRVEEIGLNIKILVDTQPQLAIIATGSASFDLANKINEPLTGRKTTFTLFPLSFAELHVHEPGITPQQHLERWLIWGGYPQSITSKSITQREQFLSELVGSYLYKDILELEAIKRADKIVDLLRLLAFQIGGEVSVAELASNLSLNRETVDRYLDLLEKVFVIFRVNGFSRNLRKEIAKNNRYYFYDNGVRNALIQNFNALKLRNDVGQLWENYIVSERRKTNQYHGQTVNSYFWRTYDQKEIDIVEESKGALHGYEIKWRKETVSKYTQNEFETAYPDSVVATVNTDNFKKFLQ</sequence>
<feature type="domain" description="AAA+ ATPase" evidence="2">
    <location>
        <begin position="17"/>
        <end position="209"/>
    </location>
</feature>
<protein>
    <recommendedName>
        <fullName evidence="2">AAA+ ATPase domain-containing protein</fullName>
    </recommendedName>
</protein>
<gene>
    <name evidence="3" type="ORF">COU88_00015</name>
</gene>
<dbReference type="Gene3D" id="3.40.50.300">
    <property type="entry name" value="P-loop containing nucleotide triphosphate hydrolases"/>
    <property type="match status" value="1"/>
</dbReference>
<dbReference type="InterPro" id="IPR027417">
    <property type="entry name" value="P-loop_NTPase"/>
</dbReference>
<proteinExistence type="predicted"/>
<dbReference type="Pfam" id="PF13635">
    <property type="entry name" value="DUF4143"/>
    <property type="match status" value="1"/>
</dbReference>
<dbReference type="PANTHER" id="PTHR43566">
    <property type="entry name" value="CONSERVED PROTEIN"/>
    <property type="match status" value="1"/>
</dbReference>
<dbReference type="PANTHER" id="PTHR43566:SF1">
    <property type="entry name" value="AAA+ ATPASE DOMAIN-CONTAINING PROTEIN"/>
    <property type="match status" value="1"/>
</dbReference>
<dbReference type="GO" id="GO:0003677">
    <property type="term" value="F:DNA binding"/>
    <property type="evidence" value="ECO:0007669"/>
    <property type="project" value="UniProtKB-KW"/>
</dbReference>
<dbReference type="InterPro" id="IPR036390">
    <property type="entry name" value="WH_DNA-bd_sf"/>
</dbReference>
<evidence type="ECO:0000313" key="3">
    <source>
        <dbReference type="EMBL" id="PJE63347.1"/>
    </source>
</evidence>
<keyword evidence="1" id="KW-0238">DNA-binding</keyword>